<name>A0ABW6WHZ1_9ACTN</name>
<evidence type="ECO:0000313" key="2">
    <source>
        <dbReference type="EMBL" id="MFF5291737.1"/>
    </source>
</evidence>
<gene>
    <name evidence="2" type="ORF">ACFY35_20040</name>
</gene>
<evidence type="ECO:0000256" key="1">
    <source>
        <dbReference type="SAM" id="Phobius"/>
    </source>
</evidence>
<organism evidence="2 3">
    <name type="scientific">Paractinoplanes globisporus</name>
    <dbReference type="NCBI Taxonomy" id="113565"/>
    <lineage>
        <taxon>Bacteria</taxon>
        <taxon>Bacillati</taxon>
        <taxon>Actinomycetota</taxon>
        <taxon>Actinomycetes</taxon>
        <taxon>Micromonosporales</taxon>
        <taxon>Micromonosporaceae</taxon>
        <taxon>Paractinoplanes</taxon>
    </lineage>
</organism>
<feature type="transmembrane region" description="Helical" evidence="1">
    <location>
        <begin position="43"/>
        <end position="63"/>
    </location>
</feature>
<keyword evidence="1" id="KW-0812">Transmembrane</keyword>
<keyword evidence="1" id="KW-0472">Membrane</keyword>
<protein>
    <submittedName>
        <fullName evidence="2">Uncharacterized protein</fullName>
    </submittedName>
</protein>
<comment type="caution">
    <text evidence="2">The sequence shown here is derived from an EMBL/GenBank/DDBJ whole genome shotgun (WGS) entry which is preliminary data.</text>
</comment>
<keyword evidence="3" id="KW-1185">Reference proteome</keyword>
<accession>A0ABW6WHZ1</accession>
<proteinExistence type="predicted"/>
<dbReference type="RefSeq" id="WP_020513534.1">
    <property type="nucleotide sequence ID" value="NZ_JBIAZU010000003.1"/>
</dbReference>
<dbReference type="EMBL" id="JBIAZU010000003">
    <property type="protein sequence ID" value="MFF5291737.1"/>
    <property type="molecule type" value="Genomic_DNA"/>
</dbReference>
<evidence type="ECO:0000313" key="3">
    <source>
        <dbReference type="Proteomes" id="UP001602245"/>
    </source>
</evidence>
<dbReference type="Proteomes" id="UP001602245">
    <property type="component" value="Unassembled WGS sequence"/>
</dbReference>
<sequence>MTDFDIDPLVREFAEFRDEVAPHVRSAGVAKTRQTVRVRRRNHMIAAGILTALAIIVPAAAYGTHRETVPAGPIRPPGPVQDLGNATLDLPPWAPDALLAGCPSGRLVFRNDSHPIGGAKSIHLEQVVHADVDHDGTVDAVARFACVDAAADVSTYQVVAFAADNAMRGQVAVQTGPVKAICDVRADADGTVSIEVGDFPAPLRCLVRQQAPLMKTQWRTYAWTGAQFAQSAGPTSFPRVVTTDDLRVFTDGLVVFNGDEGIMDFTVGNHGKSPVPYQAVFAMPAGTKLKSIEGGCAGPPPGYRGGNLTCGGTVDPQTGLWLMFRFTRTDARRQTTPITVHVRPSPGYTDPNLTNNDVSFTFRYR</sequence>
<keyword evidence="1" id="KW-1133">Transmembrane helix</keyword>
<reference evidence="2 3" key="1">
    <citation type="submission" date="2024-10" db="EMBL/GenBank/DDBJ databases">
        <title>The Natural Products Discovery Center: Release of the First 8490 Sequenced Strains for Exploring Actinobacteria Biosynthetic Diversity.</title>
        <authorList>
            <person name="Kalkreuter E."/>
            <person name="Kautsar S.A."/>
            <person name="Yang D."/>
            <person name="Bader C.D."/>
            <person name="Teijaro C.N."/>
            <person name="Fluegel L."/>
            <person name="Davis C.M."/>
            <person name="Simpson J.R."/>
            <person name="Lauterbach L."/>
            <person name="Steele A.D."/>
            <person name="Gui C."/>
            <person name="Meng S."/>
            <person name="Li G."/>
            <person name="Viehrig K."/>
            <person name="Ye F."/>
            <person name="Su P."/>
            <person name="Kiefer A.F."/>
            <person name="Nichols A."/>
            <person name="Cepeda A.J."/>
            <person name="Yan W."/>
            <person name="Fan B."/>
            <person name="Jiang Y."/>
            <person name="Adhikari A."/>
            <person name="Zheng C.-J."/>
            <person name="Schuster L."/>
            <person name="Cowan T.M."/>
            <person name="Smanski M.J."/>
            <person name="Chevrette M.G."/>
            <person name="De Carvalho L.P.S."/>
            <person name="Shen B."/>
        </authorList>
    </citation>
    <scope>NUCLEOTIDE SEQUENCE [LARGE SCALE GENOMIC DNA]</scope>
    <source>
        <strain evidence="2 3">NPDC000087</strain>
    </source>
</reference>